<comment type="similarity">
    <text evidence="3">Belongs to the gas vesicle GvpF/GvpL family.</text>
</comment>
<sequence length="259" mass="28415">MSENPPTEQVNGYYIYGVVPAEVEIDPEAKGVGDPPASVRAVRHGKIAALVSEIQLDRPLGTPQDLMAHEQLLDAAAAEVPVLPIRFGAVLANGDAVLEEFLEPYHDDFAAALAELEGRAQYVVKGRYVEDVVLSEVLDENPEAARLREEIRELPDDASRDRRIQLGEIINGSITAKRDADTQALVEGVEGVSVMVSERPPSHEQDAVHVALLVENGRQGELERVVDEFGRRWSGRITLRLLGPLAPYDFVVSQNQEAR</sequence>
<keyword evidence="1" id="KW-0304">Gas vesicle</keyword>
<dbReference type="PANTHER" id="PTHR36852">
    <property type="entry name" value="PROTEIN GVPL 2"/>
    <property type="match status" value="1"/>
</dbReference>
<evidence type="ECO:0000256" key="2">
    <source>
        <dbReference type="ARBA" id="ARBA00035108"/>
    </source>
</evidence>
<gene>
    <name evidence="4" type="ORF">ACFSKW_14315</name>
</gene>
<evidence type="ECO:0000313" key="5">
    <source>
        <dbReference type="Proteomes" id="UP001597368"/>
    </source>
</evidence>
<dbReference type="RefSeq" id="WP_379572711.1">
    <property type="nucleotide sequence ID" value="NZ_JBHUFV010000022.1"/>
</dbReference>
<dbReference type="Proteomes" id="UP001597368">
    <property type="component" value="Unassembled WGS sequence"/>
</dbReference>
<dbReference type="PANTHER" id="PTHR36852:SF1">
    <property type="entry name" value="PROTEIN GVPL 2"/>
    <property type="match status" value="1"/>
</dbReference>
<reference evidence="5" key="1">
    <citation type="journal article" date="2019" name="Int. J. Syst. Evol. Microbiol.">
        <title>The Global Catalogue of Microorganisms (GCM) 10K type strain sequencing project: providing services to taxonomists for standard genome sequencing and annotation.</title>
        <authorList>
            <consortium name="The Broad Institute Genomics Platform"/>
            <consortium name="The Broad Institute Genome Sequencing Center for Infectious Disease"/>
            <person name="Wu L."/>
            <person name="Ma J."/>
        </authorList>
    </citation>
    <scope>NUCLEOTIDE SEQUENCE [LARGE SCALE GENOMIC DNA]</scope>
    <source>
        <strain evidence="5">ICMP 6774ER</strain>
    </source>
</reference>
<keyword evidence="5" id="KW-1185">Reference proteome</keyword>
<dbReference type="EMBL" id="JBHUFV010000022">
    <property type="protein sequence ID" value="MFD1932652.1"/>
    <property type="molecule type" value="Genomic_DNA"/>
</dbReference>
<name>A0ABW4SVL8_9ACTN</name>
<protein>
    <submittedName>
        <fullName evidence="4">GvpL/GvpF family gas vesicle protein</fullName>
    </submittedName>
</protein>
<evidence type="ECO:0000256" key="3">
    <source>
        <dbReference type="ARBA" id="ARBA00035643"/>
    </source>
</evidence>
<proteinExistence type="inferred from homology"/>
<evidence type="ECO:0000256" key="1">
    <source>
        <dbReference type="ARBA" id="ARBA00022987"/>
    </source>
</evidence>
<comment type="subcellular location">
    <subcellularLocation>
        <location evidence="2">Gas vesicle</location>
    </subcellularLocation>
</comment>
<evidence type="ECO:0000313" key="4">
    <source>
        <dbReference type="EMBL" id="MFD1932652.1"/>
    </source>
</evidence>
<accession>A0ABW4SVL8</accession>
<comment type="caution">
    <text evidence="4">The sequence shown here is derived from an EMBL/GenBank/DDBJ whole genome shotgun (WGS) entry which is preliminary data.</text>
</comment>
<dbReference type="Pfam" id="PF06386">
    <property type="entry name" value="GvpL_GvpF"/>
    <property type="match status" value="1"/>
</dbReference>
<organism evidence="4 5">
    <name type="scientific">Nonomuraea mangrovi</name>
    <dbReference type="NCBI Taxonomy" id="2316207"/>
    <lineage>
        <taxon>Bacteria</taxon>
        <taxon>Bacillati</taxon>
        <taxon>Actinomycetota</taxon>
        <taxon>Actinomycetes</taxon>
        <taxon>Streptosporangiales</taxon>
        <taxon>Streptosporangiaceae</taxon>
        <taxon>Nonomuraea</taxon>
    </lineage>
</organism>
<dbReference type="InterPro" id="IPR009430">
    <property type="entry name" value="GvpL/GvpF"/>
</dbReference>